<name>A0AA87YWG7_FICCA</name>
<evidence type="ECO:0000259" key="2">
    <source>
        <dbReference type="Pfam" id="PF22918"/>
    </source>
</evidence>
<organism evidence="4 5">
    <name type="scientific">Ficus carica</name>
    <name type="common">Common fig</name>
    <dbReference type="NCBI Taxonomy" id="3494"/>
    <lineage>
        <taxon>Eukaryota</taxon>
        <taxon>Viridiplantae</taxon>
        <taxon>Streptophyta</taxon>
        <taxon>Embryophyta</taxon>
        <taxon>Tracheophyta</taxon>
        <taxon>Spermatophyta</taxon>
        <taxon>Magnoliopsida</taxon>
        <taxon>eudicotyledons</taxon>
        <taxon>Gunneridae</taxon>
        <taxon>Pentapetalae</taxon>
        <taxon>rosids</taxon>
        <taxon>fabids</taxon>
        <taxon>Rosales</taxon>
        <taxon>Moraceae</taxon>
        <taxon>Ficeae</taxon>
        <taxon>Ficus</taxon>
    </lineage>
</organism>
<feature type="region of interest" description="Disordered" evidence="1">
    <location>
        <begin position="38"/>
        <end position="163"/>
    </location>
</feature>
<dbReference type="EMBL" id="BTGU01005145">
    <property type="protein sequence ID" value="GMN20330.1"/>
    <property type="molecule type" value="Genomic_DNA"/>
</dbReference>
<reference evidence="4" key="1">
    <citation type="submission" date="2023-07" db="EMBL/GenBank/DDBJ databases">
        <title>draft genome sequence of fig (Ficus carica).</title>
        <authorList>
            <person name="Takahashi T."/>
            <person name="Nishimura K."/>
        </authorList>
    </citation>
    <scope>NUCLEOTIDE SEQUENCE</scope>
</reference>
<gene>
    <name evidence="3" type="ORF">TIFTF001_047073</name>
    <name evidence="4" type="ORF">TIFTF001_047076</name>
</gene>
<evidence type="ECO:0000313" key="3">
    <source>
        <dbReference type="EMBL" id="GMN20321.1"/>
    </source>
</evidence>
<dbReference type="AlphaFoldDB" id="A0AA87YWG7"/>
<comment type="caution">
    <text evidence="4">The sequence shown here is derived from an EMBL/GenBank/DDBJ whole genome shotgun (WGS) entry which is preliminary data.</text>
</comment>
<dbReference type="EMBL" id="BTGU01005144">
    <property type="protein sequence ID" value="GMN20321.1"/>
    <property type="molecule type" value="Genomic_DNA"/>
</dbReference>
<sequence>MTENRKILTTADLDGFDKRKLPSPGFQVEVVLVDYNGAVPTTPNAESTTKKSEEGSQSAPTVDEGAAAAPKQTKESGTQDKDDVFSDSEAEDGSSKSRRAEAASAAGERVGQTTSSSKTESKADQIASLTKATEQVSIANTGSSQAHTTTEPKTNAGASVPSVEVPVSESEFKAMAADASVFSFGDDEDYESD</sequence>
<dbReference type="InterPro" id="IPR055183">
    <property type="entry name" value="PTEN2A/B_C2"/>
</dbReference>
<feature type="domain" description="PTEN2A/B C2" evidence="2">
    <location>
        <begin position="1"/>
        <end position="36"/>
    </location>
</feature>
<feature type="compositionally biased region" description="Basic and acidic residues" evidence="1">
    <location>
        <begin position="72"/>
        <end position="84"/>
    </location>
</feature>
<accession>A0AA87YWG7</accession>
<keyword evidence="5" id="KW-1185">Reference proteome</keyword>
<feature type="region of interest" description="Disordered" evidence="1">
    <location>
        <begin position="1"/>
        <end position="22"/>
    </location>
</feature>
<feature type="compositionally biased region" description="Polar residues" evidence="1">
    <location>
        <begin position="127"/>
        <end position="157"/>
    </location>
</feature>
<dbReference type="Pfam" id="PF22918">
    <property type="entry name" value="PTEN2_C2"/>
    <property type="match status" value="1"/>
</dbReference>
<evidence type="ECO:0000313" key="5">
    <source>
        <dbReference type="Proteomes" id="UP001187192"/>
    </source>
</evidence>
<protein>
    <recommendedName>
        <fullName evidence="2">PTEN2A/B C2 domain-containing protein</fullName>
    </recommendedName>
</protein>
<proteinExistence type="predicted"/>
<evidence type="ECO:0000313" key="4">
    <source>
        <dbReference type="EMBL" id="GMN20330.1"/>
    </source>
</evidence>
<dbReference type="Proteomes" id="UP001187192">
    <property type="component" value="Unassembled WGS sequence"/>
</dbReference>
<evidence type="ECO:0000256" key="1">
    <source>
        <dbReference type="SAM" id="MobiDB-lite"/>
    </source>
</evidence>